<evidence type="ECO:0000313" key="3">
    <source>
        <dbReference type="EMBL" id="MDE1476881.1"/>
    </source>
</evidence>
<dbReference type="PANTHER" id="PTHR15032:SF4">
    <property type="entry name" value="N-ACYL-PHOSPHATIDYLETHANOLAMINE-HYDROLYZING PHOSPHOLIPASE D"/>
    <property type="match status" value="1"/>
</dbReference>
<organism evidence="3 4">
    <name type="scientific">Xenorhabdus bovienii</name>
    <name type="common">Xenorhabdus nematophila subsp. bovienii</name>
    <dbReference type="NCBI Taxonomy" id="40576"/>
    <lineage>
        <taxon>Bacteria</taxon>
        <taxon>Pseudomonadati</taxon>
        <taxon>Pseudomonadota</taxon>
        <taxon>Gammaproteobacteria</taxon>
        <taxon>Enterobacterales</taxon>
        <taxon>Morganellaceae</taxon>
        <taxon>Xenorhabdus</taxon>
    </lineage>
</organism>
<dbReference type="InterPro" id="IPR036866">
    <property type="entry name" value="RibonucZ/Hydroxyglut_hydro"/>
</dbReference>
<reference evidence="3" key="1">
    <citation type="submission" date="2021-08" db="EMBL/GenBank/DDBJ databases">
        <authorList>
            <person name="Papudeshi B."/>
            <person name="Bashey-Visser F."/>
        </authorList>
    </citation>
    <scope>NUCLEOTIDE SEQUENCE</scope>
    <source>
        <strain evidence="3">MC_266_E_2016</strain>
    </source>
</reference>
<accession>A0AAJ1J639</accession>
<protein>
    <submittedName>
        <fullName evidence="3">MBL fold metallo-hydrolase</fullName>
    </submittedName>
</protein>
<dbReference type="InterPro" id="IPR041141">
    <property type="entry name" value="CmlA_N"/>
</dbReference>
<reference evidence="3" key="2">
    <citation type="journal article" date="2022" name="J. Evol. Biol.">
        <title>Pre- and post-association barriers to host switching in sympatric mutualists.</title>
        <authorList>
            <person name="Dinges Z.M."/>
            <person name="Phillips R.K."/>
            <person name="Lively C.M."/>
            <person name="Bashey F."/>
        </authorList>
    </citation>
    <scope>NUCLEOTIDE SEQUENCE</scope>
    <source>
        <strain evidence="3">MC_266_E_2016</strain>
    </source>
</reference>
<feature type="domain" description="Metallo-beta-lactamase" evidence="1">
    <location>
        <begin position="273"/>
        <end position="418"/>
    </location>
</feature>
<dbReference type="Gene3D" id="3.60.15.10">
    <property type="entry name" value="Ribonuclease Z/Hydroxyacylglutathione hydrolase-like"/>
    <property type="match status" value="1"/>
</dbReference>
<dbReference type="AlphaFoldDB" id="A0AAJ1J639"/>
<dbReference type="GO" id="GO:0005737">
    <property type="term" value="C:cytoplasm"/>
    <property type="evidence" value="ECO:0007669"/>
    <property type="project" value="TreeGrafter"/>
</dbReference>
<sequence length="534" mass="60968">MSHKLYLKSNVIAEPLWNQWYAWSFLIQPITAAYINEHHLRVLESYLEAPDLHAIASKKSALRGGAFLENNSDIAAIQDLIDRTKTRLSKHRELVQAIKKLDRLLQQEATGYSLESFYDQVDDILKGYIEIVYDLNDNPKIRFIEPLFYYSEFYDETLQSISLSESSADGRAFVLSSPRLVSDHSLHLSIPFRSTAWDELFAMRSQGVTEVQLDQWLDSAANTLSSSQRLLFKRFFTTLPPEQKADREYKGEGIRVRYFGHATMLLQTKNVSIMTDPIVSYPLEGDTNRYTFNDLPEKIDYVVLTHNHQDHVMFETLLQLRHKIETIVVPRSSGGDLQDPSLRLTLNAIGFENVIELAELQTINSGSSCITGLPFLGEHGDLDVRSKLAFCVQLYDKRFLFAADSNNLEDKLYERLRRIVGNIDYLFIGMECAGAPMSWLYGPLYTKLISHKNNQSRRLNGSGFEHAFNIVNHFSPQGAYIYAMGAEPWLTFISSISYEDDSGPIIESNQFVAACRSKGIDSRRLYGSDEMELL</sequence>
<dbReference type="SUPFAM" id="SSF56281">
    <property type="entry name" value="Metallo-hydrolase/oxidoreductase"/>
    <property type="match status" value="1"/>
</dbReference>
<dbReference type="Proteomes" id="UP001222434">
    <property type="component" value="Unassembled WGS sequence"/>
</dbReference>
<gene>
    <name evidence="3" type="ORF">KKJ01_01120</name>
</gene>
<dbReference type="RefSeq" id="WP_274711364.1">
    <property type="nucleotide sequence ID" value="NZ_JAILSM010000013.1"/>
</dbReference>
<dbReference type="PANTHER" id="PTHR15032">
    <property type="entry name" value="N-ACYL-PHOSPHATIDYLETHANOLAMINE-HYDROLYZING PHOSPHOLIPASE D"/>
    <property type="match status" value="1"/>
</dbReference>
<evidence type="ECO:0000313" key="4">
    <source>
        <dbReference type="Proteomes" id="UP001222434"/>
    </source>
</evidence>
<evidence type="ECO:0000259" key="1">
    <source>
        <dbReference type="Pfam" id="PF12706"/>
    </source>
</evidence>
<dbReference type="Pfam" id="PF18456">
    <property type="entry name" value="CmlA_N"/>
    <property type="match status" value="1"/>
</dbReference>
<evidence type="ECO:0000259" key="2">
    <source>
        <dbReference type="Pfam" id="PF18456"/>
    </source>
</evidence>
<proteinExistence type="predicted"/>
<comment type="caution">
    <text evidence="3">The sequence shown here is derived from an EMBL/GenBank/DDBJ whole genome shotgun (WGS) entry which is preliminary data.</text>
</comment>
<dbReference type="InterPro" id="IPR001279">
    <property type="entry name" value="Metallo-B-lactamas"/>
</dbReference>
<dbReference type="Pfam" id="PF12706">
    <property type="entry name" value="Lactamase_B_2"/>
    <property type="match status" value="1"/>
</dbReference>
<feature type="domain" description="Diiron non-heme beta-hydroxylase N-terminal" evidence="2">
    <location>
        <begin position="6"/>
        <end position="240"/>
    </location>
</feature>
<name>A0AAJ1J639_XENBV</name>
<dbReference type="EMBL" id="JAILSO010000002">
    <property type="protein sequence ID" value="MDE1476881.1"/>
    <property type="molecule type" value="Genomic_DNA"/>
</dbReference>